<dbReference type="RefSeq" id="WP_367024542.1">
    <property type="nucleotide sequence ID" value="NZ_JBFDAH010000103.1"/>
</dbReference>
<evidence type="ECO:0000313" key="2">
    <source>
        <dbReference type="Proteomes" id="UP001554427"/>
    </source>
</evidence>
<accession>A0ABV3MVG9</accession>
<comment type="caution">
    <text evidence="1">The sequence shown here is derived from an EMBL/GenBank/DDBJ whole genome shotgun (WGS) entry which is preliminary data.</text>
</comment>
<dbReference type="EMBL" id="JBFDAH010000103">
    <property type="protein sequence ID" value="MEW4368204.1"/>
    <property type="molecule type" value="Genomic_DNA"/>
</dbReference>
<keyword evidence="2" id="KW-1185">Reference proteome</keyword>
<proteinExistence type="predicted"/>
<name>A0ABV3MVG9_9GAMM</name>
<protein>
    <submittedName>
        <fullName evidence="1">Uncharacterized protein</fullName>
    </submittedName>
</protein>
<reference evidence="1 2" key="1">
    <citation type="submission" date="2024-06" db="EMBL/GenBank/DDBJ databases">
        <title>Aliikangiella maris sp. nov., sp. nov., a phycosphere bacterium isolated from seawater and ecosystem role in Phaeocystis globosa blooms.</title>
        <authorList>
            <person name="Li F."/>
        </authorList>
    </citation>
    <scope>NUCLEOTIDE SEQUENCE [LARGE SCALE GENOMIC DNA]</scope>
    <source>
        <strain evidence="1 2">GXAS 306</strain>
    </source>
</reference>
<feature type="non-terminal residue" evidence="1">
    <location>
        <position position="1"/>
    </location>
</feature>
<dbReference type="Proteomes" id="UP001554427">
    <property type="component" value="Unassembled WGS sequence"/>
</dbReference>
<gene>
    <name evidence="1" type="ORF">ABVT42_22300</name>
</gene>
<sequence>GFRNFQQRFCVNDFINHCGNTKTSGGGFQFIFLFNQRRRNIASSCGNKLGITIFQFCFYGGKTI</sequence>
<evidence type="ECO:0000313" key="1">
    <source>
        <dbReference type="EMBL" id="MEW4368204.1"/>
    </source>
</evidence>
<organism evidence="1 2">
    <name type="scientific">Aliikangiella maris</name>
    <dbReference type="NCBI Taxonomy" id="3162458"/>
    <lineage>
        <taxon>Bacteria</taxon>
        <taxon>Pseudomonadati</taxon>
        <taxon>Pseudomonadota</taxon>
        <taxon>Gammaproteobacteria</taxon>
        <taxon>Oceanospirillales</taxon>
        <taxon>Pleioneaceae</taxon>
        <taxon>Aliikangiella</taxon>
    </lineage>
</organism>